<sequence>MSHIIASNQGSNRLKDSFNEASMTAKKSADDLKLCTPRRALGDKKNVFATPMNLAMKKSFIPENKRPLKQLEVVSEKHPLEEGGDMIEVDECERQFRTVDPDAPAESFSFAPTPDTFEDLFSNSDELVDVSEVLHSLHQDRNFCYLLFNGLFTKEELDCMARDEVPFKDDRVLTLEELVIKNA</sequence>
<dbReference type="WBParaSite" id="PgR002_g243_t01">
    <property type="protein sequence ID" value="PgR002_g243_t01"/>
    <property type="gene ID" value="PgR002_g243"/>
</dbReference>
<evidence type="ECO:0000313" key="1">
    <source>
        <dbReference type="Proteomes" id="UP000887569"/>
    </source>
</evidence>
<dbReference type="AlphaFoldDB" id="A0A915ABV6"/>
<protein>
    <submittedName>
        <fullName evidence="2">Uncharacterized protein</fullName>
    </submittedName>
</protein>
<name>A0A915ABV6_PARUN</name>
<proteinExistence type="predicted"/>
<reference evidence="2" key="1">
    <citation type="submission" date="2022-11" db="UniProtKB">
        <authorList>
            <consortium name="WormBaseParasite"/>
        </authorList>
    </citation>
    <scope>IDENTIFICATION</scope>
</reference>
<evidence type="ECO:0000313" key="2">
    <source>
        <dbReference type="WBParaSite" id="PgR002_g243_t01"/>
    </source>
</evidence>
<organism evidence="1 2">
    <name type="scientific">Parascaris univalens</name>
    <name type="common">Nematode worm</name>
    <dbReference type="NCBI Taxonomy" id="6257"/>
    <lineage>
        <taxon>Eukaryota</taxon>
        <taxon>Metazoa</taxon>
        <taxon>Ecdysozoa</taxon>
        <taxon>Nematoda</taxon>
        <taxon>Chromadorea</taxon>
        <taxon>Rhabditida</taxon>
        <taxon>Spirurina</taxon>
        <taxon>Ascaridomorpha</taxon>
        <taxon>Ascaridoidea</taxon>
        <taxon>Ascarididae</taxon>
        <taxon>Parascaris</taxon>
    </lineage>
</organism>
<accession>A0A915ABV6</accession>
<dbReference type="Proteomes" id="UP000887569">
    <property type="component" value="Unplaced"/>
</dbReference>
<keyword evidence="1" id="KW-1185">Reference proteome</keyword>